<dbReference type="InterPro" id="IPR001304">
    <property type="entry name" value="C-type_lectin-like"/>
</dbReference>
<dbReference type="Pfam" id="PF00059">
    <property type="entry name" value="Lectin_C"/>
    <property type="match status" value="1"/>
</dbReference>
<evidence type="ECO:0000256" key="2">
    <source>
        <dbReference type="SAM" id="SignalP"/>
    </source>
</evidence>
<dbReference type="InterPro" id="IPR009199">
    <property type="entry name" value="PhoPQ-act_pathogen-rel_PqaA"/>
</dbReference>
<keyword evidence="1" id="KW-1015">Disulfide bond</keyword>
<feature type="signal peptide" evidence="2">
    <location>
        <begin position="1"/>
        <end position="17"/>
    </location>
</feature>
<dbReference type="PROSITE" id="PS00615">
    <property type="entry name" value="C_TYPE_LECTIN_1"/>
    <property type="match status" value="1"/>
</dbReference>
<organism evidence="4 5">
    <name type="scientific">Acrobeloides nanus</name>
    <dbReference type="NCBI Taxonomy" id="290746"/>
    <lineage>
        <taxon>Eukaryota</taxon>
        <taxon>Metazoa</taxon>
        <taxon>Ecdysozoa</taxon>
        <taxon>Nematoda</taxon>
        <taxon>Chromadorea</taxon>
        <taxon>Rhabditida</taxon>
        <taxon>Tylenchina</taxon>
        <taxon>Cephalobomorpha</taxon>
        <taxon>Cephaloboidea</taxon>
        <taxon>Cephalobidae</taxon>
        <taxon>Acrobeloides</taxon>
    </lineage>
</organism>
<feature type="domain" description="C-type lectin" evidence="3">
    <location>
        <begin position="27"/>
        <end position="146"/>
    </location>
</feature>
<dbReference type="InterPro" id="IPR016186">
    <property type="entry name" value="C-type_lectin-like/link_sf"/>
</dbReference>
<dbReference type="PANTHER" id="PTHR31497:SF0">
    <property type="entry name" value="AUTOCRINE PROLIFERATION REPRESSOR PROTEIN A"/>
    <property type="match status" value="1"/>
</dbReference>
<name>A0A914DRN0_9BILA</name>
<dbReference type="SUPFAM" id="SSF53474">
    <property type="entry name" value="alpha/beta-Hydrolases"/>
    <property type="match status" value="1"/>
</dbReference>
<feature type="chain" id="PRO_5037181393" evidence="2">
    <location>
        <begin position="18"/>
        <end position="490"/>
    </location>
</feature>
<dbReference type="InterPro" id="IPR029058">
    <property type="entry name" value="AB_hydrolase_fold"/>
</dbReference>
<dbReference type="SMART" id="SM00034">
    <property type="entry name" value="CLECT"/>
    <property type="match status" value="1"/>
</dbReference>
<evidence type="ECO:0000313" key="4">
    <source>
        <dbReference type="Proteomes" id="UP000887540"/>
    </source>
</evidence>
<protein>
    <submittedName>
        <fullName evidence="5">C-type lectin domain-containing protein</fullName>
    </submittedName>
</protein>
<dbReference type="Gene3D" id="3.10.100.10">
    <property type="entry name" value="Mannose-Binding Protein A, subunit A"/>
    <property type="match status" value="1"/>
</dbReference>
<dbReference type="WBParaSite" id="ACRNAN_scaffold3751.g21188.t1">
    <property type="protein sequence ID" value="ACRNAN_scaffold3751.g21188.t1"/>
    <property type="gene ID" value="ACRNAN_scaffold3751.g21188"/>
</dbReference>
<dbReference type="Pfam" id="PF10142">
    <property type="entry name" value="PhoPQ_related"/>
    <property type="match status" value="1"/>
</dbReference>
<dbReference type="Proteomes" id="UP000887540">
    <property type="component" value="Unplaced"/>
</dbReference>
<dbReference type="AlphaFoldDB" id="A0A914DRN0"/>
<dbReference type="InterPro" id="IPR018378">
    <property type="entry name" value="C-type_lectin_CS"/>
</dbReference>
<proteinExistence type="predicted"/>
<dbReference type="CDD" id="cd00037">
    <property type="entry name" value="CLECT"/>
    <property type="match status" value="1"/>
</dbReference>
<accession>A0A914DRN0</accession>
<evidence type="ECO:0000256" key="1">
    <source>
        <dbReference type="ARBA" id="ARBA00023157"/>
    </source>
</evidence>
<keyword evidence="4" id="KW-1185">Reference proteome</keyword>
<evidence type="ECO:0000259" key="3">
    <source>
        <dbReference type="PROSITE" id="PS50041"/>
    </source>
</evidence>
<sequence>MLLLIFCIFIFAYNIYACPQGTIQGLNNNTCYSFSTSASAFSDATQNCNNAGGYLVSAPDAFTDNFLLQQAGIAFADTTAMFFWLGGNNQRPELTGWRWLDGLKFSYTNWMAGEPGNTVPLCITKSLESGKWISQPCTREYYYVCELPQKTTTPLDDYVWTTDPNYGWVDMNQQDTGTLNNSISNCSYTVPDKILFKNNATLWIADGNQDDKVSDQKDSQQMESSASLACVSGMIVGVLFQFEDPYFYLPRLTMPTLVVNAAMDEFQQPDDTHYWWSKLPEPKNFLLVPNQFSIFYVIPSMAAYMKANIMNKPIPALNWTINNSTGEIVATLPDSSIQVNEAAAWWAYSCGVNYWDNMKFRRDFRIVSLDSSYNNGSCSCGISQIDGVCVNLSGFWNKAIVQPTIENGKPTYRALFNPPGDGRWVSFFIAFKFYNPDVSSQLEVVPKAPGGYPGTEDWGDYLFYNTEVSVLPNTFPYTDCTSGDCLTRMV</sequence>
<reference evidence="5" key="1">
    <citation type="submission" date="2022-11" db="UniProtKB">
        <authorList>
            <consortium name="WormBaseParasite"/>
        </authorList>
    </citation>
    <scope>IDENTIFICATION</scope>
</reference>
<dbReference type="PANTHER" id="PTHR31497">
    <property type="entry name" value="AUTOCRINE PROLIFERATION REPRESSOR PROTEIN A"/>
    <property type="match status" value="1"/>
</dbReference>
<evidence type="ECO:0000313" key="5">
    <source>
        <dbReference type="WBParaSite" id="ACRNAN_scaffold3751.g21188.t1"/>
    </source>
</evidence>
<dbReference type="Gene3D" id="3.40.50.1820">
    <property type="entry name" value="alpha/beta hydrolase"/>
    <property type="match status" value="1"/>
</dbReference>
<dbReference type="InterPro" id="IPR016187">
    <property type="entry name" value="CTDL_fold"/>
</dbReference>
<keyword evidence="2" id="KW-0732">Signal</keyword>
<dbReference type="PROSITE" id="PS50041">
    <property type="entry name" value="C_TYPE_LECTIN_2"/>
    <property type="match status" value="1"/>
</dbReference>
<dbReference type="SUPFAM" id="SSF56436">
    <property type="entry name" value="C-type lectin-like"/>
    <property type="match status" value="1"/>
</dbReference>